<dbReference type="InterPro" id="IPR029063">
    <property type="entry name" value="SAM-dependent_MTases_sf"/>
</dbReference>
<name>A0AAW9QVM8_9CHRO</name>
<reference evidence="2 3" key="1">
    <citation type="submission" date="2024-01" db="EMBL/GenBank/DDBJ databases">
        <title>Genomic insights into the taxonomy and metabolism of the cyanobacterium Pannus brasiliensis CCIBt3594.</title>
        <authorList>
            <person name="Machado M."/>
            <person name="Botero N.B."/>
            <person name="Andreote A.P.D."/>
            <person name="Feitosa A.M.T."/>
            <person name="Popin R."/>
            <person name="Sivonen K."/>
            <person name="Fiore M.F."/>
        </authorList>
    </citation>
    <scope>NUCLEOTIDE SEQUENCE [LARGE SCALE GENOMIC DNA]</scope>
    <source>
        <strain evidence="2 3">CCIBt3594</strain>
    </source>
</reference>
<comment type="caution">
    <text evidence="2">The sequence shown here is derived from an EMBL/GenBank/DDBJ whole genome shotgun (WGS) entry which is preliminary data.</text>
</comment>
<dbReference type="Pfam" id="PF08241">
    <property type="entry name" value="Methyltransf_11"/>
    <property type="match status" value="1"/>
</dbReference>
<dbReference type="AlphaFoldDB" id="A0AAW9QVM8"/>
<keyword evidence="2" id="KW-0489">Methyltransferase</keyword>
<accession>A0AAW9QVM8</accession>
<gene>
    <name evidence="2" type="ORF">V0288_18415</name>
</gene>
<evidence type="ECO:0000313" key="3">
    <source>
        <dbReference type="Proteomes" id="UP001328733"/>
    </source>
</evidence>
<proteinExistence type="predicted"/>
<evidence type="ECO:0000259" key="1">
    <source>
        <dbReference type="Pfam" id="PF08241"/>
    </source>
</evidence>
<dbReference type="InterPro" id="IPR013216">
    <property type="entry name" value="Methyltransf_11"/>
</dbReference>
<keyword evidence="2" id="KW-0808">Transferase</keyword>
<keyword evidence="3" id="KW-1185">Reference proteome</keyword>
<protein>
    <submittedName>
        <fullName evidence="2">Class I SAM-dependent methyltransferase</fullName>
    </submittedName>
</protein>
<sequence length="214" mass="24916">MDMNPITLPKRALRRLLLLSMQTEKRGPNFTRYYMYKHLANVLKDQNRQGKILSISNSNRLCNIMLDVDNSEMIKANYPEYNMIDLAFEDNQFDFVVSDQVLEHVEGSPQKAIDETYRVLKPGGIAIHTTVFMYPKHGAPCDFWRFSPDSLKLLCHNFSRVIDVDGWGNPYAWFIPWVGLWGEGIPDAEWHPLHKIAMTNSERWQIVSWVVAQK</sequence>
<dbReference type="Gene3D" id="3.40.50.150">
    <property type="entry name" value="Vaccinia Virus protein VP39"/>
    <property type="match status" value="1"/>
</dbReference>
<dbReference type="CDD" id="cd02440">
    <property type="entry name" value="AdoMet_MTases"/>
    <property type="match status" value="1"/>
</dbReference>
<dbReference type="RefSeq" id="WP_332866589.1">
    <property type="nucleotide sequence ID" value="NZ_JBAFSM010000040.1"/>
</dbReference>
<dbReference type="EMBL" id="JBAFSM010000040">
    <property type="protein sequence ID" value="MEG3439106.1"/>
    <property type="molecule type" value="Genomic_DNA"/>
</dbReference>
<dbReference type="SUPFAM" id="SSF53335">
    <property type="entry name" value="S-adenosyl-L-methionine-dependent methyltransferases"/>
    <property type="match status" value="1"/>
</dbReference>
<dbReference type="GO" id="GO:0008757">
    <property type="term" value="F:S-adenosylmethionine-dependent methyltransferase activity"/>
    <property type="evidence" value="ECO:0007669"/>
    <property type="project" value="InterPro"/>
</dbReference>
<dbReference type="GO" id="GO:0032259">
    <property type="term" value="P:methylation"/>
    <property type="evidence" value="ECO:0007669"/>
    <property type="project" value="UniProtKB-KW"/>
</dbReference>
<evidence type="ECO:0000313" key="2">
    <source>
        <dbReference type="EMBL" id="MEG3439106.1"/>
    </source>
</evidence>
<organism evidence="2 3">
    <name type="scientific">Pannus brasiliensis CCIBt3594</name>
    <dbReference type="NCBI Taxonomy" id="1427578"/>
    <lineage>
        <taxon>Bacteria</taxon>
        <taxon>Bacillati</taxon>
        <taxon>Cyanobacteriota</taxon>
        <taxon>Cyanophyceae</taxon>
        <taxon>Oscillatoriophycideae</taxon>
        <taxon>Chroococcales</taxon>
        <taxon>Microcystaceae</taxon>
        <taxon>Pannus</taxon>
    </lineage>
</organism>
<dbReference type="Proteomes" id="UP001328733">
    <property type="component" value="Unassembled WGS sequence"/>
</dbReference>
<feature type="domain" description="Methyltransferase type 11" evidence="1">
    <location>
        <begin position="76"/>
        <end position="127"/>
    </location>
</feature>